<feature type="transmembrane region" description="Helical" evidence="1">
    <location>
        <begin position="139"/>
        <end position="162"/>
    </location>
</feature>
<evidence type="ECO:0000313" key="2">
    <source>
        <dbReference type="EMBL" id="MDD9208172.1"/>
    </source>
</evidence>
<name>A0ABT5U1I1_9MICO</name>
<dbReference type="EMBL" id="JARACI010001197">
    <property type="protein sequence ID" value="MDD9208172.1"/>
    <property type="molecule type" value="Genomic_DNA"/>
</dbReference>
<evidence type="ECO:0000313" key="3">
    <source>
        <dbReference type="Proteomes" id="UP001165561"/>
    </source>
</evidence>
<dbReference type="InterPro" id="IPR018750">
    <property type="entry name" value="DUF2306_membrane"/>
</dbReference>
<keyword evidence="1" id="KW-0472">Membrane</keyword>
<dbReference type="Proteomes" id="UP001165561">
    <property type="component" value="Unassembled WGS sequence"/>
</dbReference>
<feature type="transmembrane region" description="Helical" evidence="1">
    <location>
        <begin position="168"/>
        <end position="189"/>
    </location>
</feature>
<proteinExistence type="predicted"/>
<reference evidence="2" key="1">
    <citation type="submission" date="2023-02" db="EMBL/GenBank/DDBJ databases">
        <title>Georgenia sp.10Sc9-8, isolated from a soil sample collected from the Taklamakan desert.</title>
        <authorList>
            <person name="Liu S."/>
        </authorList>
    </citation>
    <scope>NUCLEOTIDE SEQUENCE</scope>
    <source>
        <strain evidence="2">10Sc9-8</strain>
    </source>
</reference>
<organism evidence="2 3">
    <name type="scientific">Georgenia halotolerans</name>
    <dbReference type="NCBI Taxonomy" id="3028317"/>
    <lineage>
        <taxon>Bacteria</taxon>
        <taxon>Bacillati</taxon>
        <taxon>Actinomycetota</taxon>
        <taxon>Actinomycetes</taxon>
        <taxon>Micrococcales</taxon>
        <taxon>Bogoriellaceae</taxon>
        <taxon>Georgenia</taxon>
    </lineage>
</organism>
<gene>
    <name evidence="2" type="ORF">PU560_17125</name>
</gene>
<keyword evidence="3" id="KW-1185">Reference proteome</keyword>
<accession>A0ABT5U1I1</accession>
<keyword evidence="1" id="KW-0812">Transmembrane</keyword>
<feature type="transmembrane region" description="Helical" evidence="1">
    <location>
        <begin position="75"/>
        <end position="94"/>
    </location>
</feature>
<dbReference type="Pfam" id="PF10067">
    <property type="entry name" value="DUF2306"/>
    <property type="match status" value="1"/>
</dbReference>
<keyword evidence="1" id="KW-1133">Transmembrane helix</keyword>
<protein>
    <submittedName>
        <fullName evidence="2">DUF2306 domain-containing protein</fullName>
    </submittedName>
</protein>
<feature type="transmembrane region" description="Helical" evidence="1">
    <location>
        <begin position="32"/>
        <end position="55"/>
    </location>
</feature>
<sequence>MVLLSLVPVLAGAVRITELAAGAEITDANARFFASPAPVLVHIVTASVYSVLGAFQFLPSLRRGGRRWHRLSGRLLAPLGLLAALSGVWMTVFYTHPDGANAGLFALRLFFGLAMAASIVLGVLAVLRRDIRGHSAWMTRAYAIGLGAGTQVFTNLPWLLVLGPPDKTAVAVLMGAGWVINVAVAEYVIRRRRRVGPPRPSSFRPTPVAPSSI</sequence>
<comment type="caution">
    <text evidence="2">The sequence shown here is derived from an EMBL/GenBank/DDBJ whole genome shotgun (WGS) entry which is preliminary data.</text>
</comment>
<evidence type="ECO:0000256" key="1">
    <source>
        <dbReference type="SAM" id="Phobius"/>
    </source>
</evidence>
<feature type="transmembrane region" description="Helical" evidence="1">
    <location>
        <begin position="106"/>
        <end position="127"/>
    </location>
</feature>